<dbReference type="Pfam" id="PF07690">
    <property type="entry name" value="MFS_1"/>
    <property type="match status" value="1"/>
</dbReference>
<dbReference type="GO" id="GO:0022857">
    <property type="term" value="F:transmembrane transporter activity"/>
    <property type="evidence" value="ECO:0007669"/>
    <property type="project" value="InterPro"/>
</dbReference>
<dbReference type="PROSITE" id="PS50850">
    <property type="entry name" value="MFS"/>
    <property type="match status" value="1"/>
</dbReference>
<dbReference type="AlphaFoldDB" id="A0A3E2BMH4"/>
<evidence type="ECO:0000313" key="7">
    <source>
        <dbReference type="Proteomes" id="UP000257323"/>
    </source>
</evidence>
<evidence type="ECO:0000313" key="6">
    <source>
        <dbReference type="EMBL" id="RFT15832.1"/>
    </source>
</evidence>
<accession>A0A3E2BMH4</accession>
<feature type="transmembrane region" description="Helical" evidence="4">
    <location>
        <begin position="344"/>
        <end position="367"/>
    </location>
</feature>
<dbReference type="Proteomes" id="UP000257323">
    <property type="component" value="Unassembled WGS sequence"/>
</dbReference>
<reference evidence="6 7" key="1">
    <citation type="submission" date="2018-08" db="EMBL/GenBank/DDBJ databases">
        <title>Genome analysis of the thermophilic bacterium of the candidate phylum Aminicenantes from deep subsurface aquifer revealed its physiology and ecological role.</title>
        <authorList>
            <person name="Kadnikov V.V."/>
            <person name="Mardanov A.V."/>
            <person name="Beletsky A.V."/>
            <person name="Karnachuk O.V."/>
            <person name="Ravin N.V."/>
        </authorList>
    </citation>
    <scope>NUCLEOTIDE SEQUENCE [LARGE SCALE GENOMIC DNA]</scope>
    <source>
        <strain evidence="6">BY38</strain>
    </source>
</reference>
<feature type="transmembrane region" description="Helical" evidence="4">
    <location>
        <begin position="180"/>
        <end position="202"/>
    </location>
</feature>
<name>A0A3E2BMH4_9BACT</name>
<organism evidence="6 7">
    <name type="scientific">Candidatus Saccharicenans subterraneus</name>
    <dbReference type="NCBI Taxonomy" id="2508984"/>
    <lineage>
        <taxon>Bacteria</taxon>
        <taxon>Candidatus Aminicenantota</taxon>
        <taxon>Candidatus Aminicenantia</taxon>
        <taxon>Candidatus Aminicenantales</taxon>
        <taxon>Candidatus Saccharicenantaceae</taxon>
        <taxon>Candidatus Saccharicenans</taxon>
    </lineage>
</organism>
<evidence type="ECO:0000256" key="3">
    <source>
        <dbReference type="ARBA" id="ARBA00023136"/>
    </source>
</evidence>
<feature type="transmembrane region" description="Helical" evidence="4">
    <location>
        <begin position="431"/>
        <end position="449"/>
    </location>
</feature>
<evidence type="ECO:0000256" key="4">
    <source>
        <dbReference type="SAM" id="Phobius"/>
    </source>
</evidence>
<sequence length="458" mass="48939">MKNRWLVVLGALIIQVSLGAVYIWSVFQTPLLTHFPSWKETQVTLPAQIILACFALAVIVAGRVQDKIGPRPVAIAGGLMLGSGLILARFTAGFAPGPALVWLIITYSVIGGLGIGAAYVCPIATCVKWFPDKRGLITGLAVAGFGAGAFFFAPLAKALITGGPYQLFGKNLFSLPQVGLFNTFMVLGIIFLITITLGALLLKNPEPGYCPAGWTPPAQTAATSHLKVDFAPSEMFRTWQFWLLWGIYLTGCAAGLMIIMKASPIWQSFALSGLTSGLDSATFNRIASAGAMAVSILAIFNSLGRIVWGKVSDVAGRKNTLIAMFLLCGLTMLAFNALKPYSLFLTGISLVGLCFGGFLAVFPAVTADYFGTRHYGANYGWMFSAYGVGGLLGPYLAAALMKTQAIVKIREIRDAQEETVRSLLVGDYRRAFVVAGILCLVSTAVLLLLRKPEVSKEK</sequence>
<dbReference type="InterPro" id="IPR036259">
    <property type="entry name" value="MFS_trans_sf"/>
</dbReference>
<dbReference type="PANTHER" id="PTHR11360">
    <property type="entry name" value="MONOCARBOXYLATE TRANSPORTER"/>
    <property type="match status" value="1"/>
</dbReference>
<gene>
    <name evidence="6" type="ORF">OP8BY_2230</name>
</gene>
<dbReference type="CDD" id="cd17353">
    <property type="entry name" value="MFS_OFA_like"/>
    <property type="match status" value="1"/>
</dbReference>
<dbReference type="PANTHER" id="PTHR11360:SF304">
    <property type="entry name" value="MFS DOMAIN-CONTAINING PROTEIN"/>
    <property type="match status" value="1"/>
</dbReference>
<feature type="domain" description="Major facilitator superfamily (MFS) profile" evidence="5">
    <location>
        <begin position="3"/>
        <end position="454"/>
    </location>
</feature>
<feature type="transmembrane region" description="Helical" evidence="4">
    <location>
        <begin position="286"/>
        <end position="308"/>
    </location>
</feature>
<evidence type="ECO:0000259" key="5">
    <source>
        <dbReference type="PROSITE" id="PS50850"/>
    </source>
</evidence>
<feature type="transmembrane region" description="Helical" evidence="4">
    <location>
        <begin position="320"/>
        <end position="338"/>
    </location>
</feature>
<feature type="transmembrane region" description="Helical" evidence="4">
    <location>
        <begin position="100"/>
        <end position="124"/>
    </location>
</feature>
<feature type="transmembrane region" description="Helical" evidence="4">
    <location>
        <begin position="73"/>
        <end position="94"/>
    </location>
</feature>
<dbReference type="InterPro" id="IPR020846">
    <property type="entry name" value="MFS_dom"/>
</dbReference>
<feature type="transmembrane region" description="Helical" evidence="4">
    <location>
        <begin position="379"/>
        <end position="401"/>
    </location>
</feature>
<proteinExistence type="predicted"/>
<dbReference type="SUPFAM" id="SSF103473">
    <property type="entry name" value="MFS general substrate transporter"/>
    <property type="match status" value="1"/>
</dbReference>
<dbReference type="InterPro" id="IPR050327">
    <property type="entry name" value="Proton-linked_MCT"/>
</dbReference>
<dbReference type="Gene3D" id="1.20.1250.20">
    <property type="entry name" value="MFS general substrate transporter like domains"/>
    <property type="match status" value="2"/>
</dbReference>
<evidence type="ECO:0000256" key="1">
    <source>
        <dbReference type="ARBA" id="ARBA00022692"/>
    </source>
</evidence>
<feature type="transmembrane region" description="Helical" evidence="4">
    <location>
        <begin position="43"/>
        <end position="61"/>
    </location>
</feature>
<keyword evidence="3 4" id="KW-0472">Membrane</keyword>
<feature type="transmembrane region" description="Helical" evidence="4">
    <location>
        <begin position="242"/>
        <end position="266"/>
    </location>
</feature>
<protein>
    <submittedName>
        <fullName evidence="6">Oxalate/formate antiporter</fullName>
    </submittedName>
</protein>
<feature type="transmembrane region" description="Helical" evidence="4">
    <location>
        <begin position="136"/>
        <end position="160"/>
    </location>
</feature>
<keyword evidence="2 4" id="KW-1133">Transmembrane helix</keyword>
<evidence type="ECO:0000256" key="2">
    <source>
        <dbReference type="ARBA" id="ARBA00022989"/>
    </source>
</evidence>
<dbReference type="EMBL" id="QUAH01000006">
    <property type="protein sequence ID" value="RFT15832.1"/>
    <property type="molecule type" value="Genomic_DNA"/>
</dbReference>
<dbReference type="InterPro" id="IPR011701">
    <property type="entry name" value="MFS"/>
</dbReference>
<keyword evidence="1 4" id="KW-0812">Transmembrane</keyword>
<comment type="caution">
    <text evidence="6">The sequence shown here is derived from an EMBL/GenBank/DDBJ whole genome shotgun (WGS) entry which is preliminary data.</text>
</comment>